<sequence>MRFLVVLSQIIFVTALSFSTISWAGQLTVVADLGGESTTAYFDSINNQEVVSTPEKQEVTTIVPPSAPLSVSAMLPVNTPELTPGKVNASILNLAGILPIFIIGDDESSRRWLTLRLNTLVQLNAVGLVVNITREEAFNDLKEHAEGLTLLPVSGSDLAKRLGLSHYPLLLTEKGVEQ</sequence>
<accession>A0A0T9RV74</accession>
<gene>
    <name evidence="2" type="ORF">ERS008667_04480</name>
</gene>
<dbReference type="RefSeq" id="WP_080985294.1">
    <property type="nucleotide sequence ID" value="NZ_CPZI01000008.1"/>
</dbReference>
<protein>
    <submittedName>
        <fullName evidence="2">Integrating conjugative element protein, PFL_4695 family</fullName>
    </submittedName>
</protein>
<evidence type="ECO:0000256" key="1">
    <source>
        <dbReference type="SAM" id="SignalP"/>
    </source>
</evidence>
<dbReference type="Pfam" id="PF11072">
    <property type="entry name" value="DUF2859"/>
    <property type="match status" value="1"/>
</dbReference>
<dbReference type="NCBIfam" id="TIGR03765">
    <property type="entry name" value="ICE_PFL_4695"/>
    <property type="match status" value="1"/>
</dbReference>
<proteinExistence type="predicted"/>
<feature type="signal peptide" evidence="1">
    <location>
        <begin position="1"/>
        <end position="24"/>
    </location>
</feature>
<dbReference type="InterPro" id="IPR021300">
    <property type="entry name" value="Integr_conj_element_PFL4695"/>
</dbReference>
<name>A0A0T9RV74_9GAMM</name>
<reference evidence="2 3" key="1">
    <citation type="submission" date="2015-03" db="EMBL/GenBank/DDBJ databases">
        <authorList>
            <person name="Murphy D."/>
        </authorList>
    </citation>
    <scope>NUCLEOTIDE SEQUENCE [LARGE SCALE GENOMIC DNA]</scope>
    <source>
        <strain evidence="2 3">Y233</strain>
    </source>
</reference>
<dbReference type="Proteomes" id="UP000038204">
    <property type="component" value="Unassembled WGS sequence"/>
</dbReference>
<evidence type="ECO:0000313" key="2">
    <source>
        <dbReference type="EMBL" id="CNI86587.1"/>
    </source>
</evidence>
<organism evidence="2 3">
    <name type="scientific">Yersinia similis</name>
    <dbReference type="NCBI Taxonomy" id="367190"/>
    <lineage>
        <taxon>Bacteria</taxon>
        <taxon>Pseudomonadati</taxon>
        <taxon>Pseudomonadota</taxon>
        <taxon>Gammaproteobacteria</taxon>
        <taxon>Enterobacterales</taxon>
        <taxon>Yersiniaceae</taxon>
        <taxon>Yersinia</taxon>
    </lineage>
</organism>
<keyword evidence="1" id="KW-0732">Signal</keyword>
<dbReference type="AlphaFoldDB" id="A0A0T9RV74"/>
<dbReference type="EMBL" id="CQBK01000128">
    <property type="protein sequence ID" value="CNI86587.1"/>
    <property type="molecule type" value="Genomic_DNA"/>
</dbReference>
<feature type="chain" id="PRO_5006696452" evidence="1">
    <location>
        <begin position="25"/>
        <end position="178"/>
    </location>
</feature>
<evidence type="ECO:0000313" key="3">
    <source>
        <dbReference type="Proteomes" id="UP000038204"/>
    </source>
</evidence>